<organism evidence="2 3">
    <name type="scientific">Brenneria corticis</name>
    <dbReference type="NCBI Taxonomy" id="2173106"/>
    <lineage>
        <taxon>Bacteria</taxon>
        <taxon>Pseudomonadati</taxon>
        <taxon>Pseudomonadota</taxon>
        <taxon>Gammaproteobacteria</taxon>
        <taxon>Enterobacterales</taxon>
        <taxon>Pectobacteriaceae</taxon>
        <taxon>Brenneria</taxon>
    </lineage>
</organism>
<evidence type="ECO:0000259" key="1">
    <source>
        <dbReference type="Pfam" id="PF03435"/>
    </source>
</evidence>
<comment type="caution">
    <text evidence="2">The sequence shown here is derived from an EMBL/GenBank/DDBJ whole genome shotgun (WGS) entry which is preliminary data.</text>
</comment>
<sequence>MKKLMIYGASGYTGRLITSCLAPMGLNAIIAGRNEAKVAPLAAQYAMPFRIFDLDNSDAIDRALTDVSVLLNCAGPFLATARPLMTAALRNGVHYLDTAAEPDSYLLAEQVAQKASETGVMLLPGCGGSVAMLGCLTAYAVERIAVPAQILIALHVSGMMSRGSALSAAGSISQETLKRYGGHLVARKPDECRSFNFGQGAVSCFPVTLPDLITLWRQTAAPDIETFVHISGNTFPAGEISTMPEGPDEAERKRHRYQASVTVTAEDGAQSQAILDTVNGYTFTAMAAAEAARRVQNGDVRPGFQTPAGLFGKTFAEAIADTTITVF</sequence>
<dbReference type="InterPro" id="IPR005097">
    <property type="entry name" value="Sacchrp_dh_NADP-bd"/>
</dbReference>
<gene>
    <name evidence="2" type="ORF">DDT56_02330</name>
</gene>
<keyword evidence="3" id="KW-1185">Reference proteome</keyword>
<dbReference type="Proteomes" id="UP000296159">
    <property type="component" value="Unassembled WGS sequence"/>
</dbReference>
<protein>
    <recommendedName>
        <fullName evidence="1">Saccharopine dehydrogenase NADP binding domain-containing protein</fullName>
    </recommendedName>
</protein>
<accession>A0A2U1UAV3</accession>
<dbReference type="InterPro" id="IPR036291">
    <property type="entry name" value="NAD(P)-bd_dom_sf"/>
</dbReference>
<dbReference type="RefSeq" id="WP_136164908.1">
    <property type="nucleotide sequence ID" value="NZ_KZ819072.1"/>
</dbReference>
<dbReference type="Pfam" id="PF03435">
    <property type="entry name" value="Sacchrp_dh_NADP"/>
    <property type="match status" value="1"/>
</dbReference>
<reference evidence="2 3" key="1">
    <citation type="submission" date="2018-04" db="EMBL/GenBank/DDBJ databases">
        <title>Brenneria corticis sp.nov.</title>
        <authorList>
            <person name="Li Y."/>
        </authorList>
    </citation>
    <scope>NUCLEOTIDE SEQUENCE [LARGE SCALE GENOMIC DNA]</scope>
    <source>
        <strain evidence="2 3">CFCC 11842</strain>
    </source>
</reference>
<dbReference type="Gene3D" id="3.40.50.720">
    <property type="entry name" value="NAD(P)-binding Rossmann-like Domain"/>
    <property type="match status" value="1"/>
</dbReference>
<feature type="domain" description="Saccharopine dehydrogenase NADP binding" evidence="1">
    <location>
        <begin position="5"/>
        <end position="114"/>
    </location>
</feature>
<dbReference type="AlphaFoldDB" id="A0A2U1UAV3"/>
<dbReference type="PANTHER" id="PTHR43781:SF1">
    <property type="entry name" value="SACCHAROPINE DEHYDROGENASE"/>
    <property type="match status" value="1"/>
</dbReference>
<name>A0A2U1UAV3_9GAMM</name>
<proteinExistence type="predicted"/>
<evidence type="ECO:0000313" key="3">
    <source>
        <dbReference type="Proteomes" id="UP000296159"/>
    </source>
</evidence>
<dbReference type="EMBL" id="QDKH01000003">
    <property type="protein sequence ID" value="PWC18816.1"/>
    <property type="molecule type" value="Genomic_DNA"/>
</dbReference>
<dbReference type="PANTHER" id="PTHR43781">
    <property type="entry name" value="SACCHAROPINE DEHYDROGENASE"/>
    <property type="match status" value="1"/>
</dbReference>
<evidence type="ECO:0000313" key="2">
    <source>
        <dbReference type="EMBL" id="PWC18816.1"/>
    </source>
</evidence>
<dbReference type="SUPFAM" id="SSF51735">
    <property type="entry name" value="NAD(P)-binding Rossmann-fold domains"/>
    <property type="match status" value="1"/>
</dbReference>